<reference evidence="2 3" key="1">
    <citation type="submission" date="2020-06" db="EMBL/GenBank/DDBJ databases">
        <title>Altererythrobacter sp. HHU K3-1.</title>
        <authorList>
            <person name="Zhang D."/>
            <person name="Xue H."/>
        </authorList>
    </citation>
    <scope>NUCLEOTIDE SEQUENCE [LARGE SCALE GENOMIC DNA]</scope>
    <source>
        <strain evidence="2 3">HHU K3-1</strain>
    </source>
</reference>
<dbReference type="EMBL" id="JABWGV010000001">
    <property type="protein sequence ID" value="NVD43493.1"/>
    <property type="molecule type" value="Genomic_DNA"/>
</dbReference>
<protein>
    <submittedName>
        <fullName evidence="2">Uncharacterized protein</fullName>
    </submittedName>
</protein>
<name>A0A850H0M4_9SPHN</name>
<evidence type="ECO:0000313" key="2">
    <source>
        <dbReference type="EMBL" id="NVD43493.1"/>
    </source>
</evidence>
<dbReference type="Proteomes" id="UP000561438">
    <property type="component" value="Unassembled WGS sequence"/>
</dbReference>
<comment type="caution">
    <text evidence="2">The sequence shown here is derived from an EMBL/GenBank/DDBJ whole genome shotgun (WGS) entry which is preliminary data.</text>
</comment>
<dbReference type="RefSeq" id="WP_176265824.1">
    <property type="nucleotide sequence ID" value="NZ_JABWGV010000001.1"/>
</dbReference>
<evidence type="ECO:0000256" key="1">
    <source>
        <dbReference type="SAM" id="MobiDB-lite"/>
    </source>
</evidence>
<evidence type="ECO:0000313" key="3">
    <source>
        <dbReference type="Proteomes" id="UP000561438"/>
    </source>
</evidence>
<feature type="compositionally biased region" description="Basic and acidic residues" evidence="1">
    <location>
        <begin position="49"/>
        <end position="61"/>
    </location>
</feature>
<proteinExistence type="predicted"/>
<dbReference type="AlphaFoldDB" id="A0A850H0M4"/>
<feature type="compositionally biased region" description="Polar residues" evidence="1">
    <location>
        <begin position="66"/>
        <end position="78"/>
    </location>
</feature>
<keyword evidence="3" id="KW-1185">Reference proteome</keyword>
<sequence>MIRRAVALVAGHWQIAVGIAALLIATHLLAYCGGRSDGTNNVLAEQREAEIDRQRQTREADENADSTRTLDQQENTDNAQERTDAINDGGRIGLNCLRLRKHYREADLPAACRR</sequence>
<organism evidence="2 3">
    <name type="scientific">Qipengyuania atrilutea</name>
    <dbReference type="NCBI Taxonomy" id="2744473"/>
    <lineage>
        <taxon>Bacteria</taxon>
        <taxon>Pseudomonadati</taxon>
        <taxon>Pseudomonadota</taxon>
        <taxon>Alphaproteobacteria</taxon>
        <taxon>Sphingomonadales</taxon>
        <taxon>Erythrobacteraceae</taxon>
        <taxon>Qipengyuania</taxon>
    </lineage>
</organism>
<gene>
    <name evidence="2" type="ORF">HUV48_00490</name>
</gene>
<accession>A0A850H0M4</accession>
<feature type="region of interest" description="Disordered" evidence="1">
    <location>
        <begin position="49"/>
        <end position="86"/>
    </location>
</feature>